<dbReference type="SMART" id="SM00717">
    <property type="entry name" value="SANT"/>
    <property type="match status" value="1"/>
</dbReference>
<feature type="compositionally biased region" description="Basic residues" evidence="1">
    <location>
        <begin position="409"/>
        <end position="421"/>
    </location>
</feature>
<feature type="compositionally biased region" description="Basic residues" evidence="1">
    <location>
        <begin position="745"/>
        <end position="754"/>
    </location>
</feature>
<proteinExistence type="predicted"/>
<dbReference type="AlphaFoldDB" id="A0A6A6DTY7"/>
<name>A0A6A6DTY7_9PEZI</name>
<feature type="compositionally biased region" description="Low complexity" evidence="1">
    <location>
        <begin position="226"/>
        <end position="235"/>
    </location>
</feature>
<feature type="compositionally biased region" description="Acidic residues" evidence="1">
    <location>
        <begin position="763"/>
        <end position="778"/>
    </location>
</feature>
<dbReference type="GO" id="GO:0000126">
    <property type="term" value="C:transcription factor TFIIIB complex"/>
    <property type="evidence" value="ECO:0007669"/>
    <property type="project" value="TreeGrafter"/>
</dbReference>
<feature type="compositionally biased region" description="Low complexity" evidence="1">
    <location>
        <begin position="121"/>
        <end position="138"/>
    </location>
</feature>
<feature type="compositionally biased region" description="Low complexity" evidence="1">
    <location>
        <begin position="85"/>
        <end position="94"/>
    </location>
</feature>
<feature type="compositionally biased region" description="Basic residues" evidence="1">
    <location>
        <begin position="36"/>
        <end position="50"/>
    </location>
</feature>
<protein>
    <recommendedName>
        <fullName evidence="2">Myb-like domain-containing protein</fullName>
    </recommendedName>
</protein>
<feature type="compositionally biased region" description="Basic and acidic residues" evidence="1">
    <location>
        <begin position="172"/>
        <end position="182"/>
    </location>
</feature>
<dbReference type="SUPFAM" id="SSF46689">
    <property type="entry name" value="Homeodomain-like"/>
    <property type="match status" value="1"/>
</dbReference>
<gene>
    <name evidence="3" type="ORF">K469DRAFT_691728</name>
</gene>
<evidence type="ECO:0000259" key="2">
    <source>
        <dbReference type="SMART" id="SM00717"/>
    </source>
</evidence>
<feature type="domain" description="Myb-like" evidence="2">
    <location>
        <begin position="611"/>
        <end position="659"/>
    </location>
</feature>
<keyword evidence="4" id="KW-1185">Reference proteome</keyword>
<dbReference type="GO" id="GO:0070898">
    <property type="term" value="P:RNA polymerase III preinitiation complex assembly"/>
    <property type="evidence" value="ECO:0007669"/>
    <property type="project" value="TreeGrafter"/>
</dbReference>
<feature type="region of interest" description="Disordered" evidence="1">
    <location>
        <begin position="716"/>
        <end position="784"/>
    </location>
</feature>
<feature type="region of interest" description="Disordered" evidence="1">
    <location>
        <begin position="1"/>
        <end position="476"/>
    </location>
</feature>
<sequence>MSSDAGSQPPLPDGSDKGQAAKPAATGFSTFINKNTSRKFAPKAVSRRRGGATQPAQSTPLVTILSAEPQSGQTRSSDKPVSESAQTAQQAAATEPSVGQENIQSAAQDAPAAKTVGTEPSTSTSHLSIALTTLATTAEPAPQPSDVADSNQQAERGEGASGLSPARSATPRRTEEDLESGRSPKRRRVESPERTEEAPAPAQSTVTAITQAPLVTSQQPTQFVETRPTSPTARPTSEDDIETNIAVATSSSEALAEAENTDQNTVAADTPATDTTPSARQQTQPKKRRMKLPWATVNQPREDIDEDVEARANTQPTGKGKSKRKATTAKVTHNEEGVPEARAKQKSQSAKAKGKKKATGAALDDESGTGPTKKPCKARNDKSSTQKKGALNQAAEETEEPAATDEAHPKRRRVTKKKKNVFRTVRERSNEVQDGASTAEKEGEEDDEESGLRRRGRRRASTPLDAEERMIETDKTFMEDLASRNIRVGKLSQREKKMREINWAGVAQRRREEAERLAAAGGRDQDEVNERLNRAGEARNGVTHQGPQFREVDGQIVLVHESTVIDPQADANREAELLEQVEEDDLTRRINTKSWLGATKRNPQDRILVGGGKRWSQEATEQFYDALRMFGTDFQMISGMFPGTTRRSIKMKFVREERDSPDRVKAAVRGERTTDWNEYLKRTGKTDDVFKDPRELERQLKEEAKDMEEQIQAAKDAYEEEQRQKRLAGLAPSEDEAVDGSSKENRKKKKKKERQTKVMAPLEPEEGVEILGTVEDDDFRNGFF</sequence>
<dbReference type="Pfam" id="PF15963">
    <property type="entry name" value="Myb_DNA-bind_7"/>
    <property type="match status" value="1"/>
</dbReference>
<accession>A0A6A6DTY7</accession>
<dbReference type="EMBL" id="ML994651">
    <property type="protein sequence ID" value="KAF2181628.1"/>
    <property type="molecule type" value="Genomic_DNA"/>
</dbReference>
<dbReference type="InterPro" id="IPR039467">
    <property type="entry name" value="TFIIIB_B''_Myb"/>
</dbReference>
<dbReference type="GO" id="GO:0001156">
    <property type="term" value="F:TFIIIC-class transcription factor complex binding"/>
    <property type="evidence" value="ECO:0007669"/>
    <property type="project" value="TreeGrafter"/>
</dbReference>
<evidence type="ECO:0000313" key="4">
    <source>
        <dbReference type="Proteomes" id="UP000800200"/>
    </source>
</evidence>
<feature type="compositionally biased region" description="Basic and acidic residues" evidence="1">
    <location>
        <begin position="332"/>
        <end position="343"/>
    </location>
</feature>
<feature type="compositionally biased region" description="Polar residues" evidence="1">
    <location>
        <begin position="97"/>
        <end position="107"/>
    </location>
</feature>
<feature type="compositionally biased region" description="Basic and acidic residues" evidence="1">
    <location>
        <begin position="466"/>
        <end position="476"/>
    </location>
</feature>
<feature type="compositionally biased region" description="Low complexity" evidence="1">
    <location>
        <begin position="246"/>
        <end position="258"/>
    </location>
</feature>
<feature type="compositionally biased region" description="Polar residues" evidence="1">
    <location>
        <begin position="202"/>
        <end position="224"/>
    </location>
</feature>
<dbReference type="PANTHER" id="PTHR22929">
    <property type="entry name" value="RNA POLYMERASE III TRANSCRIPTION INITIATION FACTOR B"/>
    <property type="match status" value="1"/>
</dbReference>
<dbReference type="OrthoDB" id="272624at2759"/>
<feature type="compositionally biased region" description="Low complexity" evidence="1">
    <location>
        <begin position="267"/>
        <end position="279"/>
    </location>
</feature>
<dbReference type="Proteomes" id="UP000800200">
    <property type="component" value="Unassembled WGS sequence"/>
</dbReference>
<organism evidence="3 4">
    <name type="scientific">Zopfia rhizophila CBS 207.26</name>
    <dbReference type="NCBI Taxonomy" id="1314779"/>
    <lineage>
        <taxon>Eukaryota</taxon>
        <taxon>Fungi</taxon>
        <taxon>Dikarya</taxon>
        <taxon>Ascomycota</taxon>
        <taxon>Pezizomycotina</taxon>
        <taxon>Dothideomycetes</taxon>
        <taxon>Dothideomycetes incertae sedis</taxon>
        <taxon>Zopfiaceae</taxon>
        <taxon>Zopfia</taxon>
    </lineage>
</organism>
<evidence type="ECO:0000256" key="1">
    <source>
        <dbReference type="SAM" id="MobiDB-lite"/>
    </source>
</evidence>
<dbReference type="InterPro" id="IPR001005">
    <property type="entry name" value="SANT/Myb"/>
</dbReference>
<dbReference type="PANTHER" id="PTHR22929:SF0">
    <property type="entry name" value="TRANSCRIPTION FACTOR TFIIIB COMPONENT B'' HOMOLOG"/>
    <property type="match status" value="1"/>
</dbReference>
<dbReference type="InterPro" id="IPR009057">
    <property type="entry name" value="Homeodomain-like_sf"/>
</dbReference>
<dbReference type="CDD" id="cd00167">
    <property type="entry name" value="SANT"/>
    <property type="match status" value="1"/>
</dbReference>
<reference evidence="3" key="1">
    <citation type="journal article" date="2020" name="Stud. Mycol.">
        <title>101 Dothideomycetes genomes: a test case for predicting lifestyles and emergence of pathogens.</title>
        <authorList>
            <person name="Haridas S."/>
            <person name="Albert R."/>
            <person name="Binder M."/>
            <person name="Bloem J."/>
            <person name="Labutti K."/>
            <person name="Salamov A."/>
            <person name="Andreopoulos B."/>
            <person name="Baker S."/>
            <person name="Barry K."/>
            <person name="Bills G."/>
            <person name="Bluhm B."/>
            <person name="Cannon C."/>
            <person name="Castanera R."/>
            <person name="Culley D."/>
            <person name="Daum C."/>
            <person name="Ezra D."/>
            <person name="Gonzalez J."/>
            <person name="Henrissat B."/>
            <person name="Kuo A."/>
            <person name="Liang C."/>
            <person name="Lipzen A."/>
            <person name="Lutzoni F."/>
            <person name="Magnuson J."/>
            <person name="Mondo S."/>
            <person name="Nolan M."/>
            <person name="Ohm R."/>
            <person name="Pangilinan J."/>
            <person name="Park H.-J."/>
            <person name="Ramirez L."/>
            <person name="Alfaro M."/>
            <person name="Sun H."/>
            <person name="Tritt A."/>
            <person name="Yoshinaga Y."/>
            <person name="Zwiers L.-H."/>
            <person name="Turgeon B."/>
            <person name="Goodwin S."/>
            <person name="Spatafora J."/>
            <person name="Crous P."/>
            <person name="Grigoriev I."/>
        </authorList>
    </citation>
    <scope>NUCLEOTIDE SEQUENCE</scope>
    <source>
        <strain evidence="3">CBS 207.26</strain>
    </source>
</reference>
<evidence type="ECO:0000313" key="3">
    <source>
        <dbReference type="EMBL" id="KAF2181628.1"/>
    </source>
</evidence>